<evidence type="ECO:0000256" key="5">
    <source>
        <dbReference type="SAM" id="Coils"/>
    </source>
</evidence>
<feature type="region of interest" description="Disordered" evidence="6">
    <location>
        <begin position="42"/>
        <end position="63"/>
    </location>
</feature>
<keyword evidence="4" id="KW-0243">Dynein</keyword>
<keyword evidence="7" id="KW-1133">Transmembrane helix</keyword>
<gene>
    <name evidence="8" type="ORF">CHILSU_LOCUS1304</name>
</gene>
<proteinExistence type="inferred from homology"/>
<sequence length="393" mass="43887">MDKRLSEAERVIKCLLGYFTLINIIVILGAVSQVAPAYDQPDVYETGDLPEADQPEPNEEEENECIEQLHLSVKDSFNKFKGKFLTGTVDFSDRLSRKTRIGYRAGEWELAAEGEPETAIERYNRLRCEFSELLEQVTEEKNKASESEKEEFTKLATQINTTKKLLEELKLEEGELIDPKAEKLKEYLSVNSKKKGEVVTAHLKLKPEVNLAQTTRIAQLEHRLHKLEQVAGVRDEEAFRRLQAVTGQATLMGAARSLAAQTGLVRGGELAAAEARVAALLTGVDALKAAVKPQDPQLEEKVNELYKLLKQIDGISHSEILERMEALEGLHNQASNFGKSLTELETLQSTIASGVQNNKELLQGVQEVFAHNVDSLQREIKKLDERIAKLATA</sequence>
<feature type="coiled-coil region" evidence="5">
    <location>
        <begin position="366"/>
        <end position="393"/>
    </location>
</feature>
<evidence type="ECO:0000256" key="7">
    <source>
        <dbReference type="SAM" id="Phobius"/>
    </source>
</evidence>
<evidence type="ECO:0000256" key="4">
    <source>
        <dbReference type="ARBA" id="ARBA00023017"/>
    </source>
</evidence>
<keyword evidence="5" id="KW-0175">Coiled coil</keyword>
<protein>
    <recommendedName>
        <fullName evidence="10">Dynactin subunit 2</fullName>
    </recommendedName>
</protein>
<dbReference type="EMBL" id="OU963904">
    <property type="protein sequence ID" value="CAH0398193.1"/>
    <property type="molecule type" value="Genomic_DNA"/>
</dbReference>
<feature type="compositionally biased region" description="Acidic residues" evidence="6">
    <location>
        <begin position="48"/>
        <end position="63"/>
    </location>
</feature>
<evidence type="ECO:0000256" key="1">
    <source>
        <dbReference type="ARBA" id="ARBA00004496"/>
    </source>
</evidence>
<accession>A0ABN8AWE1</accession>
<name>A0ABN8AWE1_CHISP</name>
<keyword evidence="9" id="KW-1185">Reference proteome</keyword>
<keyword evidence="7" id="KW-0472">Membrane</keyword>
<feature type="transmembrane region" description="Helical" evidence="7">
    <location>
        <begin position="12"/>
        <end position="31"/>
    </location>
</feature>
<evidence type="ECO:0008006" key="10">
    <source>
        <dbReference type="Google" id="ProtNLM"/>
    </source>
</evidence>
<dbReference type="InterPro" id="IPR028133">
    <property type="entry name" value="Dynamitin"/>
</dbReference>
<dbReference type="PANTHER" id="PTHR15346">
    <property type="entry name" value="DYNACTIN SUBUNIT"/>
    <property type="match status" value="1"/>
</dbReference>
<evidence type="ECO:0000313" key="9">
    <source>
        <dbReference type="Proteomes" id="UP001153292"/>
    </source>
</evidence>
<organism evidence="8 9">
    <name type="scientific">Chilo suppressalis</name>
    <name type="common">Asiatic rice borer moth</name>
    <dbReference type="NCBI Taxonomy" id="168631"/>
    <lineage>
        <taxon>Eukaryota</taxon>
        <taxon>Metazoa</taxon>
        <taxon>Ecdysozoa</taxon>
        <taxon>Arthropoda</taxon>
        <taxon>Hexapoda</taxon>
        <taxon>Insecta</taxon>
        <taxon>Pterygota</taxon>
        <taxon>Neoptera</taxon>
        <taxon>Endopterygota</taxon>
        <taxon>Lepidoptera</taxon>
        <taxon>Glossata</taxon>
        <taxon>Ditrysia</taxon>
        <taxon>Pyraloidea</taxon>
        <taxon>Crambidae</taxon>
        <taxon>Crambinae</taxon>
        <taxon>Chilo</taxon>
    </lineage>
</organism>
<dbReference type="Pfam" id="PF04912">
    <property type="entry name" value="Dynamitin"/>
    <property type="match status" value="1"/>
</dbReference>
<evidence type="ECO:0000256" key="2">
    <source>
        <dbReference type="ARBA" id="ARBA00006176"/>
    </source>
</evidence>
<keyword evidence="7" id="KW-0812">Transmembrane</keyword>
<comment type="subcellular location">
    <subcellularLocation>
        <location evidence="1">Cytoplasm</location>
    </subcellularLocation>
</comment>
<reference evidence="8" key="1">
    <citation type="submission" date="2021-12" db="EMBL/GenBank/DDBJ databases">
        <authorList>
            <person name="King R."/>
        </authorList>
    </citation>
    <scope>NUCLEOTIDE SEQUENCE</scope>
</reference>
<feature type="coiled-coil region" evidence="5">
    <location>
        <begin position="123"/>
        <end position="150"/>
    </location>
</feature>
<evidence type="ECO:0000256" key="6">
    <source>
        <dbReference type="SAM" id="MobiDB-lite"/>
    </source>
</evidence>
<evidence type="ECO:0000313" key="8">
    <source>
        <dbReference type="EMBL" id="CAH0398193.1"/>
    </source>
</evidence>
<comment type="similarity">
    <text evidence="2">Belongs to the dynactin subunit 2 family.</text>
</comment>
<keyword evidence="3" id="KW-0963">Cytoplasm</keyword>
<dbReference type="Proteomes" id="UP001153292">
    <property type="component" value="Chromosome 11"/>
</dbReference>
<evidence type="ECO:0000256" key="3">
    <source>
        <dbReference type="ARBA" id="ARBA00022490"/>
    </source>
</evidence>